<evidence type="ECO:0000256" key="2">
    <source>
        <dbReference type="ARBA" id="ARBA00022651"/>
    </source>
</evidence>
<keyword evidence="4 9" id="KW-0378">Hydrolase</keyword>
<feature type="site" description="Important for catalytic activity, responsible for pKa modulation of the active site Glu and correct orientation of both the proton donor and substrate" evidence="8">
    <location>
        <position position="150"/>
    </location>
</feature>
<protein>
    <submittedName>
        <fullName evidence="11">Family 43 glycosylhydrolase</fullName>
    </submittedName>
</protein>
<evidence type="ECO:0000256" key="3">
    <source>
        <dbReference type="ARBA" id="ARBA00022729"/>
    </source>
</evidence>
<dbReference type="Pfam" id="PF04616">
    <property type="entry name" value="Glyco_hydro_43"/>
    <property type="match status" value="1"/>
</dbReference>
<evidence type="ECO:0000313" key="11">
    <source>
        <dbReference type="EMBL" id="MBS9522746.1"/>
    </source>
</evidence>
<dbReference type="EMBL" id="JAHCMY010000001">
    <property type="protein sequence ID" value="MBS9522746.1"/>
    <property type="molecule type" value="Genomic_DNA"/>
</dbReference>
<dbReference type="AlphaFoldDB" id="A0AAP2CGI1"/>
<dbReference type="Pfam" id="PF03422">
    <property type="entry name" value="CBM_6"/>
    <property type="match status" value="1"/>
</dbReference>
<dbReference type="InterPro" id="IPR006710">
    <property type="entry name" value="Glyco_hydro_43"/>
</dbReference>
<sequence>MVHKFALYFIIGAIIFSGGESFGQNPIVQTSFTADPAPLVYNDKVYLYTSHDEAESTWFTMNDWRLYTTGDMVNWTDHGAILSIKDFEWGRMNAWAPQCIERDGKFYMYVPITDRNNRNGIGVAVADSPYGPFIDPLGKPLISNTMADIDPTAFIDEDGQAYLLWGNPECYYVKLNEDMISLQGEVDKFPNTVEAFGKREGDPKRPTTYEEGPWLYKRNDLYYLLFAAGPIPEHIGYSTGPSPTGPWEYQGVLMATEGKSFTNHPAIIDFRDKTYFFYHNGALPGGGGFTRSVAVEEVQFNDDGTIVPMKMTEGITKSLGSVNPYVKNEAETIAWSEGVKAKQNEVVGNFITATRNDAYTKVVGVDFREDGPSKFTARVGTTHNSDVDMEIRLGSRDGELIGSINIPNTGGDDRWTLVSTDVKNVTGVQDVFFVFKGKATTNVMYFDYWTFTN</sequence>
<dbReference type="RefSeq" id="WP_213943635.1">
    <property type="nucleotide sequence ID" value="NZ_JAHCMY010000001.1"/>
</dbReference>
<dbReference type="InterPro" id="IPR006584">
    <property type="entry name" value="Cellulose-bd_IV"/>
</dbReference>
<evidence type="ECO:0000259" key="10">
    <source>
        <dbReference type="PROSITE" id="PS51175"/>
    </source>
</evidence>
<evidence type="ECO:0000256" key="1">
    <source>
        <dbReference type="ARBA" id="ARBA00009865"/>
    </source>
</evidence>
<gene>
    <name evidence="11" type="ORF">KI659_01845</name>
</gene>
<dbReference type="PROSITE" id="PS51175">
    <property type="entry name" value="CBM6"/>
    <property type="match status" value="1"/>
</dbReference>
<comment type="similarity">
    <text evidence="1 9">Belongs to the glycosyl hydrolase 43 family.</text>
</comment>
<dbReference type="InterPro" id="IPR023296">
    <property type="entry name" value="Glyco_hydro_beta-prop_sf"/>
</dbReference>
<proteinExistence type="inferred from homology"/>
<feature type="active site" description="Proton acceptor" evidence="7">
    <location>
        <position position="35"/>
    </location>
</feature>
<evidence type="ECO:0000256" key="7">
    <source>
        <dbReference type="PIRSR" id="PIRSR606710-1"/>
    </source>
</evidence>
<comment type="caution">
    <text evidence="11">The sequence shown here is derived from an EMBL/GenBank/DDBJ whole genome shotgun (WGS) entry which is preliminary data.</text>
</comment>
<keyword evidence="12" id="KW-1185">Reference proteome</keyword>
<dbReference type="GO" id="GO:0045493">
    <property type="term" value="P:xylan catabolic process"/>
    <property type="evidence" value="ECO:0007669"/>
    <property type="project" value="UniProtKB-KW"/>
</dbReference>
<dbReference type="PANTHER" id="PTHR43772:SF2">
    <property type="entry name" value="PUTATIVE (AFU_ORTHOLOGUE AFUA_2G04480)-RELATED"/>
    <property type="match status" value="1"/>
</dbReference>
<evidence type="ECO:0000256" key="5">
    <source>
        <dbReference type="ARBA" id="ARBA00023277"/>
    </source>
</evidence>
<evidence type="ECO:0000256" key="9">
    <source>
        <dbReference type="RuleBase" id="RU361187"/>
    </source>
</evidence>
<keyword evidence="2" id="KW-0858">Xylan degradation</keyword>
<keyword evidence="2" id="KW-0624">Polysaccharide degradation</keyword>
<organism evidence="11 12">
    <name type="scientific">Litoribacter ruber</name>
    <dbReference type="NCBI Taxonomy" id="702568"/>
    <lineage>
        <taxon>Bacteria</taxon>
        <taxon>Pseudomonadati</taxon>
        <taxon>Bacteroidota</taxon>
        <taxon>Cytophagia</taxon>
        <taxon>Cytophagales</taxon>
        <taxon>Cyclobacteriaceae</taxon>
        <taxon>Litoribacter</taxon>
    </lineage>
</organism>
<dbReference type="SUPFAM" id="SSF49785">
    <property type="entry name" value="Galactose-binding domain-like"/>
    <property type="match status" value="1"/>
</dbReference>
<dbReference type="GO" id="GO:0004553">
    <property type="term" value="F:hydrolase activity, hydrolyzing O-glycosyl compounds"/>
    <property type="evidence" value="ECO:0007669"/>
    <property type="project" value="InterPro"/>
</dbReference>
<reference evidence="11 12" key="1">
    <citation type="submission" date="2021-05" db="EMBL/GenBank/DDBJ databases">
        <authorList>
            <person name="Zhang Z.D."/>
            <person name="Osman G."/>
        </authorList>
    </citation>
    <scope>NUCLEOTIDE SEQUENCE [LARGE SCALE GENOMIC DNA]</scope>
    <source>
        <strain evidence="11 12">KCTC 32217</strain>
    </source>
</reference>
<evidence type="ECO:0000256" key="8">
    <source>
        <dbReference type="PIRSR" id="PIRSR606710-2"/>
    </source>
</evidence>
<evidence type="ECO:0000313" key="12">
    <source>
        <dbReference type="Proteomes" id="UP001319104"/>
    </source>
</evidence>
<keyword evidence="5" id="KW-0119">Carbohydrate metabolism</keyword>
<name>A0AAP2CGI1_9BACT</name>
<dbReference type="CDD" id="cd18618">
    <property type="entry name" value="GH43_Xsa43E-like"/>
    <property type="match status" value="1"/>
</dbReference>
<feature type="active site" description="Proton donor" evidence="7">
    <location>
        <position position="211"/>
    </location>
</feature>
<dbReference type="InterPro" id="IPR052176">
    <property type="entry name" value="Glycosyl_Hydrlase_43_Enz"/>
</dbReference>
<keyword evidence="3" id="KW-0732">Signal</keyword>
<keyword evidence="6 9" id="KW-0326">Glycosidase</keyword>
<dbReference type="Proteomes" id="UP001319104">
    <property type="component" value="Unassembled WGS sequence"/>
</dbReference>
<dbReference type="SMART" id="SM00606">
    <property type="entry name" value="CBD_IV"/>
    <property type="match status" value="1"/>
</dbReference>
<dbReference type="SUPFAM" id="SSF75005">
    <property type="entry name" value="Arabinanase/levansucrase/invertase"/>
    <property type="match status" value="1"/>
</dbReference>
<dbReference type="Gene3D" id="2.115.10.20">
    <property type="entry name" value="Glycosyl hydrolase domain, family 43"/>
    <property type="match status" value="1"/>
</dbReference>
<dbReference type="InterPro" id="IPR008979">
    <property type="entry name" value="Galactose-bd-like_sf"/>
</dbReference>
<dbReference type="Gene3D" id="2.60.120.260">
    <property type="entry name" value="Galactose-binding domain-like"/>
    <property type="match status" value="1"/>
</dbReference>
<feature type="domain" description="CBM6" evidence="10">
    <location>
        <begin position="326"/>
        <end position="452"/>
    </location>
</feature>
<dbReference type="InterPro" id="IPR005084">
    <property type="entry name" value="CBM6"/>
</dbReference>
<accession>A0AAP2CGI1</accession>
<dbReference type="CDD" id="cd04084">
    <property type="entry name" value="CBM6_xylanase-like"/>
    <property type="match status" value="1"/>
</dbReference>
<dbReference type="GO" id="GO:0030246">
    <property type="term" value="F:carbohydrate binding"/>
    <property type="evidence" value="ECO:0007669"/>
    <property type="project" value="InterPro"/>
</dbReference>
<evidence type="ECO:0000256" key="6">
    <source>
        <dbReference type="ARBA" id="ARBA00023295"/>
    </source>
</evidence>
<evidence type="ECO:0000256" key="4">
    <source>
        <dbReference type="ARBA" id="ARBA00022801"/>
    </source>
</evidence>
<dbReference type="PANTHER" id="PTHR43772">
    <property type="entry name" value="ENDO-1,4-BETA-XYLANASE"/>
    <property type="match status" value="1"/>
</dbReference>